<organism evidence="1 2">
    <name type="scientific">[Candida] jaroonii</name>
    <dbReference type="NCBI Taxonomy" id="467808"/>
    <lineage>
        <taxon>Eukaryota</taxon>
        <taxon>Fungi</taxon>
        <taxon>Dikarya</taxon>
        <taxon>Ascomycota</taxon>
        <taxon>Saccharomycotina</taxon>
        <taxon>Pichiomycetes</taxon>
        <taxon>Debaryomycetaceae</taxon>
        <taxon>Yamadazyma</taxon>
    </lineage>
</organism>
<keyword evidence="2" id="KW-1185">Reference proteome</keyword>
<dbReference type="EMBL" id="CALSDN010000003">
    <property type="protein sequence ID" value="CAH6720196.1"/>
    <property type="molecule type" value="Genomic_DNA"/>
</dbReference>
<evidence type="ECO:0000313" key="1">
    <source>
        <dbReference type="EMBL" id="CAH6720196.1"/>
    </source>
</evidence>
<dbReference type="Proteomes" id="UP001152531">
    <property type="component" value="Unassembled WGS sequence"/>
</dbReference>
<protein>
    <submittedName>
        <fullName evidence="1">WD repeat-containing protein</fullName>
    </submittedName>
</protein>
<reference evidence="1" key="1">
    <citation type="submission" date="2022-06" db="EMBL/GenBank/DDBJ databases">
        <authorList>
            <person name="Legras J.-L."/>
            <person name="Devillers H."/>
            <person name="Grondin C."/>
        </authorList>
    </citation>
    <scope>NUCLEOTIDE SEQUENCE</scope>
    <source>
        <strain evidence="1">CLIB 1444</strain>
    </source>
</reference>
<evidence type="ECO:0000313" key="2">
    <source>
        <dbReference type="Proteomes" id="UP001152531"/>
    </source>
</evidence>
<gene>
    <name evidence="1" type="ORF">CLIB1444_03S06546</name>
</gene>
<accession>A0ACA9Y5J0</accession>
<comment type="caution">
    <text evidence="1">The sequence shown here is derived from an EMBL/GenBank/DDBJ whole genome shotgun (WGS) entry which is preliminary data.</text>
</comment>
<proteinExistence type="predicted"/>
<name>A0ACA9Y5J0_9ASCO</name>
<sequence>MISPESNKTSKSAMIDDSPRSYRKSIFKTFMRRKSSSEDVSPVNTKSLNRISSVKSKKSDNSFIDQDDMSIFNSDDENDMSPHDADTSETSSTYSNLHTTDSFIGKSTLMDEKSSEIIDAKLYELLQSNNEVEEPNLAWEDFKHESLMVPKYAKPNRRKNSPEMLKRLFLAQELNDDTESDSHSVSEDSVEHDVTSQNPIINSKISKEIFVMQFSRDGKYLAVAGRDSVIKVWKVICSPLGRMEYNNYEAHHKSQSKSPAHKHHEDTVYPYAPVFHQKPVKVFKGHSNSVLSIDWSKNNFLVSGSMDKTVKLWHIDRSSALATFQHEDFVTTVKFHPNDDRFFLSGSLDNQARIWSILERNIAYGRYLGDEMLITAANFTPDGLHCVFGGFNGNMAVLETKGLHILNKFDIKQKSIVPLSNTNGNKVTNIKVLKTSDDDQTIDYRKWSYLVTTNDSRIRLVSIKDKKLVTRFKGATNSGSIEASITDDYRYVLSGSEDHWVYIWENNNQIINNNLRGAVKEMINDGVHQLNQLEAKHEKYYKLLLKNKLFNKLHKEVLHNNEIDLISNENSSYASFHAHHSNVNAAIFAPNSTKKLLELSDDLIFDLLKRARLCSHLHKFDDIHLPEEEEVDYGNQGLIIITTDDYGLIRVFRHDPAYEVRNRILRIYKKSKDSDFLPCDMPRFKTDKPKLSKKKRCSETSTPSSMSVPTISKTRPVVEKAHSSQSSTPQSSKSGTRHLSKSISTGIISSNNASLAIHTAAPVRALDSVRSMSPPAVVTPEQEIHEPFPSIETSAKTVIPRLVETPPTSEFRNVSLSPSLKPLDSKEDLKDLKIKRVNK</sequence>